<keyword evidence="1" id="KW-0812">Transmembrane</keyword>
<keyword evidence="1" id="KW-1133">Transmembrane helix</keyword>
<dbReference type="EMBL" id="CAJNON010000840">
    <property type="protein sequence ID" value="CAF1390066.1"/>
    <property type="molecule type" value="Genomic_DNA"/>
</dbReference>
<evidence type="ECO:0000313" key="3">
    <source>
        <dbReference type="Proteomes" id="UP000663891"/>
    </source>
</evidence>
<proteinExistence type="predicted"/>
<dbReference type="AlphaFoldDB" id="A0A815KHX8"/>
<keyword evidence="1" id="KW-0472">Membrane</keyword>
<evidence type="ECO:0000256" key="1">
    <source>
        <dbReference type="SAM" id="Phobius"/>
    </source>
</evidence>
<sequence>MPQANEILEFAKSIGLANKKGNKTIDIQLKENNSHETNMIKNDHNESSTSSSSLSSSLASFSDLDEVYDDPSDFVMPTYDEIALPTKESSFVHYNSSNASNDTNYSKETHRTILIVLTKLQEDIHNILNRLNQLETSIYLLRQKELSIVSQLDSSSRWLPLSGFRRGAVAFVLLWPFIAFILIRLFLRAKINIRFRQQHL</sequence>
<dbReference type="OrthoDB" id="71307at2759"/>
<gene>
    <name evidence="2" type="ORF">VCS650_LOCUS35897</name>
</gene>
<reference evidence="2" key="1">
    <citation type="submission" date="2021-02" db="EMBL/GenBank/DDBJ databases">
        <authorList>
            <person name="Nowell W R."/>
        </authorList>
    </citation>
    <scope>NUCLEOTIDE SEQUENCE</scope>
</reference>
<dbReference type="Proteomes" id="UP000663891">
    <property type="component" value="Unassembled WGS sequence"/>
</dbReference>
<name>A0A815KHX8_9BILA</name>
<evidence type="ECO:0000313" key="2">
    <source>
        <dbReference type="EMBL" id="CAF1390066.1"/>
    </source>
</evidence>
<protein>
    <submittedName>
        <fullName evidence="2">Uncharacterized protein</fullName>
    </submittedName>
</protein>
<organism evidence="2 3">
    <name type="scientific">Adineta steineri</name>
    <dbReference type="NCBI Taxonomy" id="433720"/>
    <lineage>
        <taxon>Eukaryota</taxon>
        <taxon>Metazoa</taxon>
        <taxon>Spiralia</taxon>
        <taxon>Gnathifera</taxon>
        <taxon>Rotifera</taxon>
        <taxon>Eurotatoria</taxon>
        <taxon>Bdelloidea</taxon>
        <taxon>Adinetida</taxon>
        <taxon>Adinetidae</taxon>
        <taxon>Adineta</taxon>
    </lineage>
</organism>
<accession>A0A815KHX8</accession>
<feature type="transmembrane region" description="Helical" evidence="1">
    <location>
        <begin position="167"/>
        <end position="187"/>
    </location>
</feature>
<comment type="caution">
    <text evidence="2">The sequence shown here is derived from an EMBL/GenBank/DDBJ whole genome shotgun (WGS) entry which is preliminary data.</text>
</comment>